<dbReference type="Proteomes" id="UP001236014">
    <property type="component" value="Chromosome"/>
</dbReference>
<evidence type="ECO:0000313" key="2">
    <source>
        <dbReference type="Proteomes" id="UP001236014"/>
    </source>
</evidence>
<dbReference type="EMBL" id="CP127294">
    <property type="protein sequence ID" value="WIX75384.1"/>
    <property type="molecule type" value="Genomic_DNA"/>
</dbReference>
<accession>A0A9Y2MTY7</accession>
<dbReference type="AlphaFoldDB" id="A0A9Y2MTY7"/>
<organism evidence="1 2">
    <name type="scientific">Amycolatopsis carbonis</name>
    <dbReference type="NCBI Taxonomy" id="715471"/>
    <lineage>
        <taxon>Bacteria</taxon>
        <taxon>Bacillati</taxon>
        <taxon>Actinomycetota</taxon>
        <taxon>Actinomycetes</taxon>
        <taxon>Pseudonocardiales</taxon>
        <taxon>Pseudonocardiaceae</taxon>
        <taxon>Amycolatopsis</taxon>
    </lineage>
</organism>
<dbReference type="KEGG" id="acab:QRX50_28120"/>
<keyword evidence="2" id="KW-1185">Reference proteome</keyword>
<reference evidence="1 2" key="1">
    <citation type="submission" date="2023-06" db="EMBL/GenBank/DDBJ databases">
        <authorList>
            <person name="Oyuntsetseg B."/>
            <person name="Kim S.B."/>
        </authorList>
    </citation>
    <scope>NUCLEOTIDE SEQUENCE [LARGE SCALE GENOMIC DNA]</scope>
    <source>
        <strain evidence="1 2">2-15</strain>
    </source>
</reference>
<sequence>MSDSYTAAIVHSPEAGVRLRPEGGELPTEANDVNLLGMAIALALGRAGYEHHPEPRDPQLQTLDALIAGDTVMPWRQPGDATDEQQLTCTRGAGGAWRCEVTPA</sequence>
<dbReference type="RefSeq" id="WP_285966156.1">
    <property type="nucleotide sequence ID" value="NZ_CP127294.1"/>
</dbReference>
<protein>
    <submittedName>
        <fullName evidence="1">Uncharacterized protein</fullName>
    </submittedName>
</protein>
<proteinExistence type="predicted"/>
<name>A0A9Y2MTY7_9PSEU</name>
<evidence type="ECO:0000313" key="1">
    <source>
        <dbReference type="EMBL" id="WIX75384.1"/>
    </source>
</evidence>
<gene>
    <name evidence="1" type="ORF">QRX50_28120</name>
</gene>